<evidence type="ECO:0000313" key="5">
    <source>
        <dbReference type="Proteomes" id="UP000622552"/>
    </source>
</evidence>
<reference evidence="4" key="1">
    <citation type="submission" date="2020-11" db="EMBL/GenBank/DDBJ databases">
        <title>Sequencing the genomes of 1000 actinobacteria strains.</title>
        <authorList>
            <person name="Klenk H.-P."/>
        </authorList>
    </citation>
    <scope>NUCLEOTIDE SEQUENCE</scope>
    <source>
        <strain evidence="4">DSM 45356</strain>
    </source>
</reference>
<dbReference type="SUPFAM" id="SSF51735">
    <property type="entry name" value="NAD(P)-binding Rossmann-fold domains"/>
    <property type="match status" value="1"/>
</dbReference>
<proteinExistence type="inferred from homology"/>
<evidence type="ECO:0000256" key="1">
    <source>
        <dbReference type="ARBA" id="ARBA00006328"/>
    </source>
</evidence>
<feature type="domain" description="NmrA-like" evidence="3">
    <location>
        <begin position="3"/>
        <end position="257"/>
    </location>
</feature>
<comment type="caution">
    <text evidence="4">The sequence shown here is derived from an EMBL/GenBank/DDBJ whole genome shotgun (WGS) entry which is preliminary data.</text>
</comment>
<protein>
    <submittedName>
        <fullName evidence="4">Uncharacterized protein YbjT (DUF2867 family)</fullName>
    </submittedName>
</protein>
<dbReference type="Gene3D" id="3.40.50.720">
    <property type="entry name" value="NAD(P)-binding Rossmann-like Domain"/>
    <property type="match status" value="1"/>
</dbReference>
<organism evidence="4 5">
    <name type="scientific">Longispora fulva</name>
    <dbReference type="NCBI Taxonomy" id="619741"/>
    <lineage>
        <taxon>Bacteria</taxon>
        <taxon>Bacillati</taxon>
        <taxon>Actinomycetota</taxon>
        <taxon>Actinomycetes</taxon>
        <taxon>Micromonosporales</taxon>
        <taxon>Micromonosporaceae</taxon>
        <taxon>Longispora</taxon>
    </lineage>
</organism>
<comment type="similarity">
    <text evidence="1">Belongs to the NmrA-type oxidoreductase family.</text>
</comment>
<evidence type="ECO:0000256" key="2">
    <source>
        <dbReference type="ARBA" id="ARBA00022857"/>
    </source>
</evidence>
<gene>
    <name evidence="4" type="ORF">IW245_001453</name>
</gene>
<dbReference type="RefSeq" id="WP_197002395.1">
    <property type="nucleotide sequence ID" value="NZ_BONS01000003.1"/>
</dbReference>
<dbReference type="PANTHER" id="PTHR42748">
    <property type="entry name" value="NITROGEN METABOLITE REPRESSION PROTEIN NMRA FAMILY MEMBER"/>
    <property type="match status" value="1"/>
</dbReference>
<accession>A0A8J7KGT7</accession>
<keyword evidence="2" id="KW-0521">NADP</keyword>
<name>A0A8J7KGT7_9ACTN</name>
<dbReference type="InterPro" id="IPR036291">
    <property type="entry name" value="NAD(P)-bd_dom_sf"/>
</dbReference>
<sequence length="290" mass="30337">MARVLVTGAAGRQGGAVARLLLERGHEVTGYVRRADAPAALALAAAGARLVAGDLADAETLARAAKGVDAVFGLTVPFGDGGLDGEVAQGRALLDAAGDAQLVYSSVRGADRAASTVEHVNSKSLIEGYLRDRPGPTTVLAPVYFMENALNVSFHRLSDGVFATPLSPGTRLDQVTVLDIAAMAAHAVEHPAEMAGRRVELASDTVTGTEVAGVLGRLLGRQLPYQVIPADVIRRRAGEEIAAMFAAFEVNTDFVDRAALRAEYPGIGWHSFGDWARTVDWERVLASAGA</sequence>
<evidence type="ECO:0000313" key="4">
    <source>
        <dbReference type="EMBL" id="MBG6135259.1"/>
    </source>
</evidence>
<evidence type="ECO:0000259" key="3">
    <source>
        <dbReference type="Pfam" id="PF05368"/>
    </source>
</evidence>
<dbReference type="EMBL" id="JADOUF010000001">
    <property type="protein sequence ID" value="MBG6135259.1"/>
    <property type="molecule type" value="Genomic_DNA"/>
</dbReference>
<dbReference type="InterPro" id="IPR051164">
    <property type="entry name" value="NmrA-like_oxidored"/>
</dbReference>
<dbReference type="Pfam" id="PF05368">
    <property type="entry name" value="NmrA"/>
    <property type="match status" value="1"/>
</dbReference>
<dbReference type="PANTHER" id="PTHR42748:SF7">
    <property type="entry name" value="NMRA LIKE REDOX SENSOR 1-RELATED"/>
    <property type="match status" value="1"/>
</dbReference>
<dbReference type="AlphaFoldDB" id="A0A8J7KGT7"/>
<dbReference type="Proteomes" id="UP000622552">
    <property type="component" value="Unassembled WGS sequence"/>
</dbReference>
<dbReference type="InterPro" id="IPR008030">
    <property type="entry name" value="NmrA-like"/>
</dbReference>
<keyword evidence="5" id="KW-1185">Reference proteome</keyword>